<dbReference type="PROSITE" id="PS51479">
    <property type="entry name" value="ZF_RTR1"/>
    <property type="match status" value="1"/>
</dbReference>
<comment type="similarity">
    <text evidence="2 11 12">Belongs to the RPAP2 family.</text>
</comment>
<dbReference type="Proteomes" id="UP001302676">
    <property type="component" value="Unassembled WGS sequence"/>
</dbReference>
<reference evidence="15" key="2">
    <citation type="submission" date="2023-05" db="EMBL/GenBank/DDBJ databases">
        <authorList>
            <consortium name="Lawrence Berkeley National Laboratory"/>
            <person name="Steindorff A."/>
            <person name="Hensen N."/>
            <person name="Bonometti L."/>
            <person name="Westerberg I."/>
            <person name="Brannstrom I.O."/>
            <person name="Guillou S."/>
            <person name="Cros-Aarteil S."/>
            <person name="Calhoun S."/>
            <person name="Haridas S."/>
            <person name="Kuo A."/>
            <person name="Mondo S."/>
            <person name="Pangilinan J."/>
            <person name="Riley R."/>
            <person name="Labutti K."/>
            <person name="Andreopoulos B."/>
            <person name="Lipzen A."/>
            <person name="Chen C."/>
            <person name="Yanf M."/>
            <person name="Daum C."/>
            <person name="Ng V."/>
            <person name="Clum A."/>
            <person name="Ohm R."/>
            <person name="Martin F."/>
            <person name="Silar P."/>
            <person name="Natvig D."/>
            <person name="Lalanne C."/>
            <person name="Gautier V."/>
            <person name="Ament-Velasquez S.L."/>
            <person name="Kruys A."/>
            <person name="Hutchinson M.I."/>
            <person name="Powell A.J."/>
            <person name="Barry K."/>
            <person name="Miller A.N."/>
            <person name="Grigoriev I.V."/>
            <person name="Debuchy R."/>
            <person name="Gladieux P."/>
            <person name="Thoren M.H."/>
            <person name="Johannesson H."/>
        </authorList>
    </citation>
    <scope>NUCLEOTIDE SEQUENCE</scope>
    <source>
        <strain evidence="15">CBS 141.50</strain>
    </source>
</reference>
<dbReference type="AlphaFoldDB" id="A0AAN6V242"/>
<feature type="compositionally biased region" description="Low complexity" evidence="13">
    <location>
        <begin position="344"/>
        <end position="353"/>
    </location>
</feature>
<feature type="compositionally biased region" description="Gly residues" evidence="13">
    <location>
        <begin position="249"/>
        <end position="258"/>
    </location>
</feature>
<dbReference type="GO" id="GO:0005634">
    <property type="term" value="C:nucleus"/>
    <property type="evidence" value="ECO:0007669"/>
    <property type="project" value="UniProtKB-SubCell"/>
</dbReference>
<feature type="compositionally biased region" description="Low complexity" evidence="13">
    <location>
        <begin position="114"/>
        <end position="130"/>
    </location>
</feature>
<evidence type="ECO:0000313" key="16">
    <source>
        <dbReference type="Proteomes" id="UP001302676"/>
    </source>
</evidence>
<keyword evidence="7 12" id="KW-0904">Protein phosphatase</keyword>
<dbReference type="EMBL" id="MU853587">
    <property type="protein sequence ID" value="KAK4143320.1"/>
    <property type="molecule type" value="Genomic_DNA"/>
</dbReference>
<evidence type="ECO:0000256" key="11">
    <source>
        <dbReference type="PROSITE-ProRule" id="PRU00812"/>
    </source>
</evidence>
<feature type="compositionally biased region" description="Pro residues" evidence="13">
    <location>
        <begin position="104"/>
        <end position="113"/>
    </location>
</feature>
<feature type="region of interest" description="Disordered" evidence="13">
    <location>
        <begin position="1"/>
        <end position="65"/>
    </location>
</feature>
<organism evidence="15 16">
    <name type="scientific">Dichotomopilus funicola</name>
    <dbReference type="NCBI Taxonomy" id="1934379"/>
    <lineage>
        <taxon>Eukaryota</taxon>
        <taxon>Fungi</taxon>
        <taxon>Dikarya</taxon>
        <taxon>Ascomycota</taxon>
        <taxon>Pezizomycotina</taxon>
        <taxon>Sordariomycetes</taxon>
        <taxon>Sordariomycetidae</taxon>
        <taxon>Sordariales</taxon>
        <taxon>Chaetomiaceae</taxon>
        <taxon>Dichotomopilus</taxon>
    </lineage>
</organism>
<proteinExistence type="inferred from homology"/>
<evidence type="ECO:0000256" key="4">
    <source>
        <dbReference type="ARBA" id="ARBA00022771"/>
    </source>
</evidence>
<sequence>MATSPATSPKPSPRPRPKPKGILKKSSSSTTASPIAAPIDFPSSFSLTAPTPPAPPQPEPSRLELLAQQEQAARIRLLEKLKATEIRPAVPLATFEILSQFPRSHPPTPPPPSTSTSNTTATTPTATTPAKTPPPIKYTAANPHPIDVSDLLTHLSTFQPSEYLDLIEERNCLDKCGYALCARPRRTHDAPFKITAAGGIARAEDLNKWCSDACAKRGLYLKVQLDNPSYVRGPDGGMVVKLELRKEGGSGAGAGSTGGEKKVTSGAATAVSPRGTETDRNQLAQAMAQLEIDKHKRPPNKKTLQKDRKDASALAGERGDSAGGRLTDFSRVEVTIKESDVDGPAEAPSAPSEDAQGLIEGYKPKFGTVGDGRNAEEGAESDDDDEFFSVRF</sequence>
<comment type="function">
    <text evidence="12">Putative RNA polymerase II subunit B1 C-terminal domain (CTD) phosphatase involved in RNA polymerase II transcription regulation.</text>
</comment>
<dbReference type="PANTHER" id="PTHR14732:SF0">
    <property type="entry name" value="RNA POLYMERASE II SUBUNIT B1 CTD PHOSPHATASE RPAP2-RELATED"/>
    <property type="match status" value="1"/>
</dbReference>
<feature type="compositionally biased region" description="Basic residues" evidence="13">
    <location>
        <begin position="13"/>
        <end position="23"/>
    </location>
</feature>
<dbReference type="Pfam" id="PF04181">
    <property type="entry name" value="RPAP2_Rtr1"/>
    <property type="match status" value="1"/>
</dbReference>
<evidence type="ECO:0000256" key="12">
    <source>
        <dbReference type="RuleBase" id="RU367080"/>
    </source>
</evidence>
<keyword evidence="8 12" id="KW-0539">Nucleus</keyword>
<dbReference type="InterPro" id="IPR007308">
    <property type="entry name" value="Rtr1/RPAP2_dom"/>
</dbReference>
<dbReference type="GeneID" id="87817454"/>
<dbReference type="GO" id="GO:0008270">
    <property type="term" value="F:zinc ion binding"/>
    <property type="evidence" value="ECO:0007669"/>
    <property type="project" value="UniProtKB-KW"/>
</dbReference>
<feature type="compositionally biased region" description="Acidic residues" evidence="13">
    <location>
        <begin position="377"/>
        <end position="392"/>
    </location>
</feature>
<comment type="catalytic activity">
    <reaction evidence="10 12">
        <text>O-phospho-L-threonyl-[protein] + H2O = L-threonyl-[protein] + phosphate</text>
        <dbReference type="Rhea" id="RHEA:47004"/>
        <dbReference type="Rhea" id="RHEA-COMP:11060"/>
        <dbReference type="Rhea" id="RHEA-COMP:11605"/>
        <dbReference type="ChEBI" id="CHEBI:15377"/>
        <dbReference type="ChEBI" id="CHEBI:30013"/>
        <dbReference type="ChEBI" id="CHEBI:43474"/>
        <dbReference type="ChEBI" id="CHEBI:61977"/>
        <dbReference type="EC" id="3.1.3.16"/>
    </reaction>
</comment>
<feature type="compositionally biased region" description="Pro residues" evidence="13">
    <location>
        <begin position="50"/>
        <end position="59"/>
    </location>
</feature>
<keyword evidence="16" id="KW-1185">Reference proteome</keyword>
<dbReference type="InterPro" id="IPR039693">
    <property type="entry name" value="Rtr1/RPAP2"/>
</dbReference>
<evidence type="ECO:0000256" key="7">
    <source>
        <dbReference type="ARBA" id="ARBA00022912"/>
    </source>
</evidence>
<dbReference type="GO" id="GO:0008420">
    <property type="term" value="F:RNA polymerase II CTD heptapeptide repeat phosphatase activity"/>
    <property type="evidence" value="ECO:0007669"/>
    <property type="project" value="UniProtKB-UniRule"/>
</dbReference>
<feature type="compositionally biased region" description="Low complexity" evidence="13">
    <location>
        <begin position="26"/>
        <end position="49"/>
    </location>
</feature>
<evidence type="ECO:0000256" key="9">
    <source>
        <dbReference type="ARBA" id="ARBA00047761"/>
    </source>
</evidence>
<dbReference type="GO" id="GO:0005737">
    <property type="term" value="C:cytoplasm"/>
    <property type="evidence" value="ECO:0007669"/>
    <property type="project" value="TreeGrafter"/>
</dbReference>
<protein>
    <recommendedName>
        <fullName evidence="12">RNA polymerase II subunit B1 CTD phosphatase RPAP2 homolog</fullName>
        <ecNumber evidence="12">3.1.3.16</ecNumber>
    </recommendedName>
</protein>
<comment type="caution">
    <text evidence="15">The sequence shown here is derived from an EMBL/GenBank/DDBJ whole genome shotgun (WGS) entry which is preliminary data.</text>
</comment>
<keyword evidence="5 12" id="KW-0378">Hydrolase</keyword>
<accession>A0AAN6V242</accession>
<dbReference type="EC" id="3.1.3.16" evidence="12"/>
<keyword evidence="3 12" id="KW-0479">Metal-binding</keyword>
<reference evidence="15" key="1">
    <citation type="journal article" date="2023" name="Mol. Phylogenet. Evol.">
        <title>Genome-scale phylogeny and comparative genomics of the fungal order Sordariales.</title>
        <authorList>
            <person name="Hensen N."/>
            <person name="Bonometti L."/>
            <person name="Westerberg I."/>
            <person name="Brannstrom I.O."/>
            <person name="Guillou S."/>
            <person name="Cros-Aarteil S."/>
            <person name="Calhoun S."/>
            <person name="Haridas S."/>
            <person name="Kuo A."/>
            <person name="Mondo S."/>
            <person name="Pangilinan J."/>
            <person name="Riley R."/>
            <person name="LaButti K."/>
            <person name="Andreopoulos B."/>
            <person name="Lipzen A."/>
            <person name="Chen C."/>
            <person name="Yan M."/>
            <person name="Daum C."/>
            <person name="Ng V."/>
            <person name="Clum A."/>
            <person name="Steindorff A."/>
            <person name="Ohm R.A."/>
            <person name="Martin F."/>
            <person name="Silar P."/>
            <person name="Natvig D.O."/>
            <person name="Lalanne C."/>
            <person name="Gautier V."/>
            <person name="Ament-Velasquez S.L."/>
            <person name="Kruys A."/>
            <person name="Hutchinson M.I."/>
            <person name="Powell A.J."/>
            <person name="Barry K."/>
            <person name="Miller A.N."/>
            <person name="Grigoriev I.V."/>
            <person name="Debuchy R."/>
            <person name="Gladieux P."/>
            <person name="Hiltunen Thoren M."/>
            <person name="Johannesson H."/>
        </authorList>
    </citation>
    <scope>NUCLEOTIDE SEQUENCE</scope>
    <source>
        <strain evidence="15">CBS 141.50</strain>
    </source>
</reference>
<feature type="compositionally biased region" description="Basic and acidic residues" evidence="13">
    <location>
        <begin position="328"/>
        <end position="340"/>
    </location>
</feature>
<dbReference type="InterPro" id="IPR038534">
    <property type="entry name" value="Rtr1/RPAP2_sf"/>
</dbReference>
<comment type="catalytic activity">
    <reaction evidence="9 12">
        <text>O-phospho-L-seryl-[protein] + H2O = L-seryl-[protein] + phosphate</text>
        <dbReference type="Rhea" id="RHEA:20629"/>
        <dbReference type="Rhea" id="RHEA-COMP:9863"/>
        <dbReference type="Rhea" id="RHEA-COMP:11604"/>
        <dbReference type="ChEBI" id="CHEBI:15377"/>
        <dbReference type="ChEBI" id="CHEBI:29999"/>
        <dbReference type="ChEBI" id="CHEBI:43474"/>
        <dbReference type="ChEBI" id="CHEBI:83421"/>
        <dbReference type="EC" id="3.1.3.16"/>
    </reaction>
</comment>
<dbReference type="RefSeq" id="XP_062636691.1">
    <property type="nucleotide sequence ID" value="XM_062780841.1"/>
</dbReference>
<evidence type="ECO:0000256" key="10">
    <source>
        <dbReference type="ARBA" id="ARBA00048336"/>
    </source>
</evidence>
<feature type="domain" description="RTR1-type" evidence="14">
    <location>
        <begin position="153"/>
        <end position="233"/>
    </location>
</feature>
<comment type="subcellular location">
    <subcellularLocation>
        <location evidence="1 12">Nucleus</location>
    </subcellularLocation>
</comment>
<dbReference type="PANTHER" id="PTHR14732">
    <property type="entry name" value="RNA POLYMERASE II SUBUNIT B1 CTD PHOSPHATASE RPAP2-RELATED"/>
    <property type="match status" value="1"/>
</dbReference>
<evidence type="ECO:0000256" key="1">
    <source>
        <dbReference type="ARBA" id="ARBA00004123"/>
    </source>
</evidence>
<evidence type="ECO:0000256" key="3">
    <source>
        <dbReference type="ARBA" id="ARBA00022723"/>
    </source>
</evidence>
<keyword evidence="6 12" id="KW-0862">Zinc</keyword>
<dbReference type="Gene3D" id="1.25.40.820">
    <property type="match status" value="1"/>
</dbReference>
<evidence type="ECO:0000256" key="13">
    <source>
        <dbReference type="SAM" id="MobiDB-lite"/>
    </source>
</evidence>
<feature type="region of interest" description="Disordered" evidence="13">
    <location>
        <begin position="248"/>
        <end position="392"/>
    </location>
</feature>
<evidence type="ECO:0000259" key="14">
    <source>
        <dbReference type="PROSITE" id="PS51479"/>
    </source>
</evidence>
<evidence type="ECO:0000256" key="2">
    <source>
        <dbReference type="ARBA" id="ARBA00005676"/>
    </source>
</evidence>
<evidence type="ECO:0000256" key="8">
    <source>
        <dbReference type="ARBA" id="ARBA00023242"/>
    </source>
</evidence>
<evidence type="ECO:0000256" key="6">
    <source>
        <dbReference type="ARBA" id="ARBA00022833"/>
    </source>
</evidence>
<name>A0AAN6V242_9PEZI</name>
<feature type="region of interest" description="Disordered" evidence="13">
    <location>
        <begin position="100"/>
        <end position="136"/>
    </location>
</feature>
<evidence type="ECO:0000256" key="5">
    <source>
        <dbReference type="ARBA" id="ARBA00022801"/>
    </source>
</evidence>
<gene>
    <name evidence="15" type="ORF">C8A04DRAFT_28957</name>
</gene>
<dbReference type="GO" id="GO:0043175">
    <property type="term" value="F:RNA polymerase core enzyme binding"/>
    <property type="evidence" value="ECO:0007669"/>
    <property type="project" value="UniProtKB-UniRule"/>
</dbReference>
<keyword evidence="4 12" id="KW-0863">Zinc-finger</keyword>
<evidence type="ECO:0000313" key="15">
    <source>
        <dbReference type="EMBL" id="KAK4143320.1"/>
    </source>
</evidence>